<evidence type="ECO:0000256" key="1">
    <source>
        <dbReference type="SAM" id="Coils"/>
    </source>
</evidence>
<keyword evidence="2" id="KW-0472">Membrane</keyword>
<proteinExistence type="predicted"/>
<feature type="coiled-coil region" evidence="1">
    <location>
        <begin position="53"/>
        <end position="164"/>
    </location>
</feature>
<dbReference type="Gene3D" id="1.20.5.1160">
    <property type="entry name" value="Vasodilator-stimulated phosphoprotein"/>
    <property type="match status" value="1"/>
</dbReference>
<gene>
    <name evidence="4" type="ORF">ENV54_01065</name>
</gene>
<keyword evidence="2" id="KW-0812">Transmembrane</keyword>
<dbReference type="SUPFAM" id="SSF57997">
    <property type="entry name" value="Tropomyosin"/>
    <property type="match status" value="1"/>
</dbReference>
<feature type="transmembrane region" description="Helical" evidence="2">
    <location>
        <begin position="33"/>
        <end position="50"/>
    </location>
</feature>
<keyword evidence="2" id="KW-1133">Transmembrane helix</keyword>
<dbReference type="Pfam" id="PF08614">
    <property type="entry name" value="ATG16"/>
    <property type="match status" value="1"/>
</dbReference>
<dbReference type="AlphaFoldDB" id="A0A7C4AQ69"/>
<organism evidence="4">
    <name type="scientific">Desulfomonile tiedjei</name>
    <dbReference type="NCBI Taxonomy" id="2358"/>
    <lineage>
        <taxon>Bacteria</taxon>
        <taxon>Pseudomonadati</taxon>
        <taxon>Thermodesulfobacteriota</taxon>
        <taxon>Desulfomonilia</taxon>
        <taxon>Desulfomonilales</taxon>
        <taxon>Desulfomonilaceae</taxon>
        <taxon>Desulfomonile</taxon>
    </lineage>
</organism>
<dbReference type="EMBL" id="DTGT01000032">
    <property type="protein sequence ID" value="HGH59868.1"/>
    <property type="molecule type" value="Genomic_DNA"/>
</dbReference>
<protein>
    <recommendedName>
        <fullName evidence="3">Autophagy-related protein 16 domain-containing protein</fullName>
    </recommendedName>
</protein>
<sequence>MNSLVYPCVYSDIYYNRSRYREPRRAFMRAKNLFYLLCVMVAASLLLGCMDDNTDLKQKVADIEKRLQKQEKDLKDFAAKIGPQRDFSADLQRIEEQQEQLSQAMKTKVDPMNNKLEELRDWAQDAQKDRDSVAAKIKSMEQALGELKKKFDADSREVAKLQKEVASFRKVSGTEAKQIEDLTKGVAEVRKELLDNNTKLVNAVKKVLPKVKEAAVAEIKDRLVPLEEGLSSIKASLETDRKSLAEVKATPVAADATKEIKALTQRIKELEDVVTTQKSYLLEIGAKLHEVELNLRRGNY</sequence>
<dbReference type="InterPro" id="IPR013923">
    <property type="entry name" value="Autophagy-rel_prot_16_dom"/>
</dbReference>
<comment type="caution">
    <text evidence="4">The sequence shown here is derived from an EMBL/GenBank/DDBJ whole genome shotgun (WGS) entry which is preliminary data.</text>
</comment>
<evidence type="ECO:0000259" key="3">
    <source>
        <dbReference type="Pfam" id="PF08614"/>
    </source>
</evidence>
<evidence type="ECO:0000256" key="2">
    <source>
        <dbReference type="SAM" id="Phobius"/>
    </source>
</evidence>
<feature type="domain" description="Autophagy-related protein 16" evidence="3">
    <location>
        <begin position="58"/>
        <end position="204"/>
    </location>
</feature>
<accession>A0A7C4AQ69</accession>
<name>A0A7C4AQ69_9BACT</name>
<reference evidence="4" key="1">
    <citation type="journal article" date="2020" name="mSystems">
        <title>Genome- and Community-Level Interaction Insights into Carbon Utilization and Element Cycling Functions of Hydrothermarchaeota in Hydrothermal Sediment.</title>
        <authorList>
            <person name="Zhou Z."/>
            <person name="Liu Y."/>
            <person name="Xu W."/>
            <person name="Pan J."/>
            <person name="Luo Z.H."/>
            <person name="Li M."/>
        </authorList>
    </citation>
    <scope>NUCLEOTIDE SEQUENCE [LARGE SCALE GENOMIC DNA]</scope>
    <source>
        <strain evidence="4">SpSt-769</strain>
    </source>
</reference>
<keyword evidence="1" id="KW-0175">Coiled coil</keyword>
<evidence type="ECO:0000313" key="4">
    <source>
        <dbReference type="EMBL" id="HGH59868.1"/>
    </source>
</evidence>